<dbReference type="Proteomes" id="UP000190868">
    <property type="component" value="Chromosome"/>
</dbReference>
<accession>A0A1S6U854</accession>
<dbReference type="AlphaFoldDB" id="A0A1S6U854"/>
<dbReference type="PANTHER" id="PTHR43130">
    <property type="entry name" value="ARAC-FAMILY TRANSCRIPTIONAL REGULATOR"/>
    <property type="match status" value="1"/>
</dbReference>
<name>A0A1S6U854_9BACT</name>
<dbReference type="PANTHER" id="PTHR43130:SF3">
    <property type="entry name" value="HTH-TYPE TRANSCRIPTIONAL REGULATOR RV1931C"/>
    <property type="match status" value="1"/>
</dbReference>
<dbReference type="EMBL" id="CP017258">
    <property type="protein sequence ID" value="AQW87860.1"/>
    <property type="molecule type" value="Genomic_DNA"/>
</dbReference>
<dbReference type="InterPro" id="IPR052158">
    <property type="entry name" value="INH-QAR"/>
</dbReference>
<protein>
    <recommendedName>
        <fullName evidence="3">DUF4066 domain protein</fullName>
    </recommendedName>
</protein>
<organism evidence="1 2">
    <name type="scientific">Campylobacter pinnipediorum subsp. caledonicus</name>
    <dbReference type="NCBI Taxonomy" id="1874362"/>
    <lineage>
        <taxon>Bacteria</taxon>
        <taxon>Pseudomonadati</taxon>
        <taxon>Campylobacterota</taxon>
        <taxon>Epsilonproteobacteria</taxon>
        <taxon>Campylobacterales</taxon>
        <taxon>Campylobacteraceae</taxon>
        <taxon>Campylobacter</taxon>
    </lineage>
</organism>
<reference evidence="2" key="1">
    <citation type="submission" date="2016-09" db="EMBL/GenBank/DDBJ databases">
        <title>Comparative genomics of the Campylobacter concisus group.</title>
        <authorList>
            <person name="Miller W.G."/>
            <person name="Yee E."/>
            <person name="Chapman M.H."/>
            <person name="Huynh S."/>
            <person name="Bono J.L."/>
            <person name="On S.L.W."/>
            <person name="StLeger J."/>
            <person name="Foster G."/>
            <person name="Parker C.T."/>
        </authorList>
    </citation>
    <scope>NUCLEOTIDE SEQUENCE [LARGE SCALE GENOMIC DNA]</scope>
    <source>
        <strain evidence="2">RM18021</strain>
    </source>
</reference>
<evidence type="ECO:0000313" key="1">
    <source>
        <dbReference type="EMBL" id="AQW87860.1"/>
    </source>
</evidence>
<gene>
    <name evidence="1" type="ORF">CPIN18021_1061</name>
</gene>
<dbReference type="Gene3D" id="3.40.50.880">
    <property type="match status" value="1"/>
</dbReference>
<keyword evidence="2" id="KW-1185">Reference proteome</keyword>
<evidence type="ECO:0008006" key="3">
    <source>
        <dbReference type="Google" id="ProtNLM"/>
    </source>
</evidence>
<dbReference type="InterPro" id="IPR029062">
    <property type="entry name" value="Class_I_gatase-like"/>
</dbReference>
<dbReference type="SUPFAM" id="SSF52317">
    <property type="entry name" value="Class I glutamine amidotransferase-like"/>
    <property type="match status" value="1"/>
</dbReference>
<dbReference type="RefSeq" id="WP_078424583.1">
    <property type="nucleotide sequence ID" value="NZ_CP017258.1"/>
</dbReference>
<evidence type="ECO:0000313" key="2">
    <source>
        <dbReference type="Proteomes" id="UP000190868"/>
    </source>
</evidence>
<sequence length="160" mass="17837">MNVAIVMYDKMNLLSFSNVLSFLHSFDDINIKTCAFKQEIKDEFGVRIHPDVYAESIYGADVIIIPDGIGALTLRYDEIFLSWIKSASKTQIKIGLNLGTLILAGAGFLQGKEASIRGGYKNALGEYCKVSDLKALKSKDIISASEWADEIKEKLYEIFK</sequence>
<proteinExistence type="predicted"/>